<name>A0ACC1HKQ9_9FUNG</name>
<feature type="non-terminal residue" evidence="1">
    <location>
        <position position="1"/>
    </location>
</feature>
<evidence type="ECO:0000313" key="1">
    <source>
        <dbReference type="EMBL" id="KAJ1674884.1"/>
    </source>
</evidence>
<proteinExistence type="predicted"/>
<protein>
    <submittedName>
        <fullName evidence="1">Uncharacterized protein</fullName>
    </submittedName>
</protein>
<accession>A0ACC1HKQ9</accession>
<evidence type="ECO:0000313" key="2">
    <source>
        <dbReference type="Proteomes" id="UP001145114"/>
    </source>
</evidence>
<dbReference type="Proteomes" id="UP001145114">
    <property type="component" value="Unassembled WGS sequence"/>
</dbReference>
<organism evidence="1 2">
    <name type="scientific">Spiromyces aspiralis</name>
    <dbReference type="NCBI Taxonomy" id="68401"/>
    <lineage>
        <taxon>Eukaryota</taxon>
        <taxon>Fungi</taxon>
        <taxon>Fungi incertae sedis</taxon>
        <taxon>Zoopagomycota</taxon>
        <taxon>Kickxellomycotina</taxon>
        <taxon>Kickxellomycetes</taxon>
        <taxon>Kickxellales</taxon>
        <taxon>Kickxellaceae</taxon>
        <taxon>Spiromyces</taxon>
    </lineage>
</organism>
<feature type="non-terminal residue" evidence="1">
    <location>
        <position position="1197"/>
    </location>
</feature>
<comment type="caution">
    <text evidence="1">The sequence shown here is derived from an EMBL/GenBank/DDBJ whole genome shotgun (WGS) entry which is preliminary data.</text>
</comment>
<dbReference type="EMBL" id="JAMZIH010005622">
    <property type="protein sequence ID" value="KAJ1674884.1"/>
    <property type="molecule type" value="Genomic_DNA"/>
</dbReference>
<keyword evidence="2" id="KW-1185">Reference proteome</keyword>
<reference evidence="1" key="1">
    <citation type="submission" date="2022-06" db="EMBL/GenBank/DDBJ databases">
        <title>Phylogenomic reconstructions and comparative analyses of Kickxellomycotina fungi.</title>
        <authorList>
            <person name="Reynolds N.K."/>
            <person name="Stajich J.E."/>
            <person name="Barry K."/>
            <person name="Grigoriev I.V."/>
            <person name="Crous P."/>
            <person name="Smith M.E."/>
        </authorList>
    </citation>
    <scope>NUCLEOTIDE SEQUENCE</scope>
    <source>
        <strain evidence="1">RSA 2271</strain>
    </source>
</reference>
<sequence>SMPDQTSRRSHSATGPSATRLRCVGPTISLTNSAEIRVLVMPVGNTRPHRLVEWMHEISRFSIIPIKDIVTYLDKSVSKHYTSTVERGGMVRLRYIMSVDDDDDDNDSENDKKKGDSYNDHGYLETLQAYRQIFGVIGIVDAQASADVAMDYDKYQARITLLKTALVSRCFVLGTDRSTEDAVRGLGDVIVITKEGLQATYSALKMQMIRYVASLLGSVCMMADSVSQRLAKGPPGAFDLHSGYHRSAQDGLTSPGGALLSRPSASHKVSMAKTGNPIQRSQTISSASLGRRLGRAASGIPGVQLRRSITPERDNIPNSSSSSSNEDVRLRRYGGELDRFALSQYGVPNSANRPLNAVQLAGIKHDSQQGGHCKLVKMEGDLLLMSGRLVEAVSAYSTCTNLCKAAQNSLCYAVALEGYSVALLSLAAQELARDLLKGLLLSPPISILLENSRIGLQLVGSTSQSVTSSLPTTFSAISNNLFDVLCQINAHYAEIPLVYESIAAFAPLLHSEACIREGMFLSVLRQFGRDNAEEALRILLGLPQDQTLLGRGAPYRRTLDAIASRHDLPLNFDVAQWAQRAWTPAVHTLSWVDRVSIAAHLCALFCEASMSRKEIGFLLETAKVCSEVLDAGWSSSSNEEGSEEEVSLNYDTSRDSAMLVLQDEPFDPLTLIDVVRTARRLKRHGLARLGSAEVGAWMAEGSRRGRHIEEREQLETVVRCLRVHIAAFVKQSMSVCGLAWPSRDDGQLLGEETSPRTRTELGCPTSQYSLLLSCIYLCEYTGDYELAAGLVLALLVRLQAWINDLAGPRQDPYYASAQSHLLARLDGIIASYRAERGDSADSRPPTIKPPYSLLHGLACAISNLSDIPPPGAKSPQIPQLAGADGSSLAEAPGAQAADAQPKKQLFLYDPSAERGKSDGRRVLVIGEEAELDVELFNPFLFSLPVSNICLLLHPQQNSTTAKLSSHQKGRAKDIFPPMLSSLHYCLRLPCTLVHKPEISLSPNTACTVRLRFTPATTGTFCVAGVGCTVLGGLAVESLFSGPPSPPSIGGGTATAGGVNRRSQGSLPSSKDTTLSHRSSALSRGSVGSLTDTPLQAVVVPPLPFLCVAAPAREVPTISLYEGQRRDFCVKLLNYKPIDPVILGVTFDPLLPAAAGPTEAKSRELLASAIDLAEVKYRQSPGEHSGDAGATNPHPTVE</sequence>
<gene>
    <name evidence="1" type="ORF">EV182_002366</name>
</gene>